<dbReference type="Pfam" id="PF01545">
    <property type="entry name" value="Cation_efflux"/>
    <property type="match status" value="1"/>
</dbReference>
<accession>A0A381UPY3</accession>
<evidence type="ECO:0000256" key="3">
    <source>
        <dbReference type="ARBA" id="ARBA00022989"/>
    </source>
</evidence>
<dbReference type="Gene3D" id="1.20.1510.10">
    <property type="entry name" value="Cation efflux protein transmembrane domain"/>
    <property type="match status" value="1"/>
</dbReference>
<protein>
    <recommendedName>
        <fullName evidence="6">Cation efflux protein transmembrane domain-containing protein</fullName>
    </recommendedName>
</protein>
<dbReference type="EMBL" id="UINC01006819">
    <property type="protein sequence ID" value="SVA29831.1"/>
    <property type="molecule type" value="Genomic_DNA"/>
</dbReference>
<reference evidence="7" key="1">
    <citation type="submission" date="2018-05" db="EMBL/GenBank/DDBJ databases">
        <authorList>
            <person name="Lanie J.A."/>
            <person name="Ng W.-L."/>
            <person name="Kazmierczak K.M."/>
            <person name="Andrzejewski T.M."/>
            <person name="Davidsen T.M."/>
            <person name="Wayne K.J."/>
            <person name="Tettelin H."/>
            <person name="Glass J.I."/>
            <person name="Rusch D."/>
            <person name="Podicherti R."/>
            <person name="Tsui H.-C.T."/>
            <person name="Winkler M.E."/>
        </authorList>
    </citation>
    <scope>NUCLEOTIDE SEQUENCE</scope>
</reference>
<keyword evidence="3 5" id="KW-1133">Transmembrane helix</keyword>
<dbReference type="GO" id="GO:0005886">
    <property type="term" value="C:plasma membrane"/>
    <property type="evidence" value="ECO:0007669"/>
    <property type="project" value="TreeGrafter"/>
</dbReference>
<evidence type="ECO:0000256" key="5">
    <source>
        <dbReference type="SAM" id="Phobius"/>
    </source>
</evidence>
<gene>
    <name evidence="7" type="ORF">METZ01_LOCUS82685</name>
</gene>
<feature type="domain" description="Cation efflux protein transmembrane" evidence="6">
    <location>
        <begin position="13"/>
        <end position="187"/>
    </location>
</feature>
<evidence type="ECO:0000256" key="4">
    <source>
        <dbReference type="ARBA" id="ARBA00023136"/>
    </source>
</evidence>
<feature type="transmembrane region" description="Helical" evidence="5">
    <location>
        <begin position="72"/>
        <end position="90"/>
    </location>
</feature>
<comment type="subcellular location">
    <subcellularLocation>
        <location evidence="1">Membrane</location>
        <topology evidence="1">Multi-pass membrane protein</topology>
    </subcellularLocation>
</comment>
<keyword evidence="4 5" id="KW-0472">Membrane</keyword>
<dbReference type="InterPro" id="IPR002524">
    <property type="entry name" value="Cation_efflux"/>
</dbReference>
<proteinExistence type="predicted"/>
<dbReference type="InterPro" id="IPR058533">
    <property type="entry name" value="Cation_efflux_TM"/>
</dbReference>
<feature type="transmembrane region" description="Helical" evidence="5">
    <location>
        <begin position="12"/>
        <end position="31"/>
    </location>
</feature>
<name>A0A381UPY3_9ZZZZ</name>
<feature type="transmembrane region" description="Helical" evidence="5">
    <location>
        <begin position="166"/>
        <end position="184"/>
    </location>
</feature>
<feature type="transmembrane region" description="Helical" evidence="5">
    <location>
        <begin position="102"/>
        <end position="123"/>
    </location>
</feature>
<evidence type="ECO:0000313" key="7">
    <source>
        <dbReference type="EMBL" id="SVA29831.1"/>
    </source>
</evidence>
<evidence type="ECO:0000259" key="6">
    <source>
        <dbReference type="Pfam" id="PF01545"/>
    </source>
</evidence>
<dbReference type="InterPro" id="IPR050681">
    <property type="entry name" value="CDF/SLC30A"/>
</dbReference>
<dbReference type="SUPFAM" id="SSF161111">
    <property type="entry name" value="Cation efflux protein transmembrane domain-like"/>
    <property type="match status" value="1"/>
</dbReference>
<dbReference type="NCBIfam" id="TIGR01297">
    <property type="entry name" value="CDF"/>
    <property type="match status" value="1"/>
</dbReference>
<dbReference type="PANTHER" id="PTHR11562:SF17">
    <property type="entry name" value="RE54080P-RELATED"/>
    <property type="match status" value="1"/>
</dbReference>
<sequence length="205" mass="21906">MGSHADALGRRALVIAFIINLIMMSVDLWYGLMMNSAALLSDAANNSGDVFILGSSILVLSSTTEVKNRLALLKGVIMMVFGLWAFYYAYLGLIGESELTGGTISIIGVMSLAGNSSVAFMMYKHQHKDINFLSAFICCRNDAFASAGIILAGLLVMFTGSFWPDVIIGTAIATIVCHGGIKIIRLSLDPTTPVKDDCCAEDDCC</sequence>
<dbReference type="AlphaFoldDB" id="A0A381UPY3"/>
<evidence type="ECO:0000256" key="1">
    <source>
        <dbReference type="ARBA" id="ARBA00004141"/>
    </source>
</evidence>
<dbReference type="GO" id="GO:0005385">
    <property type="term" value="F:zinc ion transmembrane transporter activity"/>
    <property type="evidence" value="ECO:0007669"/>
    <property type="project" value="TreeGrafter"/>
</dbReference>
<feature type="transmembrane region" description="Helical" evidence="5">
    <location>
        <begin position="143"/>
        <end position="160"/>
    </location>
</feature>
<dbReference type="InterPro" id="IPR027469">
    <property type="entry name" value="Cation_efflux_TMD_sf"/>
</dbReference>
<organism evidence="7">
    <name type="scientific">marine metagenome</name>
    <dbReference type="NCBI Taxonomy" id="408172"/>
    <lineage>
        <taxon>unclassified sequences</taxon>
        <taxon>metagenomes</taxon>
        <taxon>ecological metagenomes</taxon>
    </lineage>
</organism>
<feature type="transmembrane region" description="Helical" evidence="5">
    <location>
        <begin position="43"/>
        <end position="60"/>
    </location>
</feature>
<keyword evidence="2 5" id="KW-0812">Transmembrane</keyword>
<dbReference type="PANTHER" id="PTHR11562">
    <property type="entry name" value="CATION EFFLUX PROTEIN/ ZINC TRANSPORTER"/>
    <property type="match status" value="1"/>
</dbReference>
<evidence type="ECO:0000256" key="2">
    <source>
        <dbReference type="ARBA" id="ARBA00022692"/>
    </source>
</evidence>